<sequence length="108" mass="12235">MRCPLDWDGPAPPFYASPFPLFSLSIYISLPIALTLVATRYLSLPFIFLFHFLSLSRKTSTMADQLTDDQISEFKEAFSLFDKDGDAPLIILTSARLGLENEIQLLWC</sequence>
<dbReference type="EMBL" id="CM045770">
    <property type="protein sequence ID" value="KAI7990156.1"/>
    <property type="molecule type" value="Genomic_DNA"/>
</dbReference>
<name>A0ACC0FRW8_9ERIC</name>
<comment type="caution">
    <text evidence="1">The sequence shown here is derived from an EMBL/GenBank/DDBJ whole genome shotgun (WGS) entry which is preliminary data.</text>
</comment>
<accession>A0ACC0FRW8</accession>
<organism evidence="1 2">
    <name type="scientific">Camellia lanceoleosa</name>
    <dbReference type="NCBI Taxonomy" id="1840588"/>
    <lineage>
        <taxon>Eukaryota</taxon>
        <taxon>Viridiplantae</taxon>
        <taxon>Streptophyta</taxon>
        <taxon>Embryophyta</taxon>
        <taxon>Tracheophyta</taxon>
        <taxon>Spermatophyta</taxon>
        <taxon>Magnoliopsida</taxon>
        <taxon>eudicotyledons</taxon>
        <taxon>Gunneridae</taxon>
        <taxon>Pentapetalae</taxon>
        <taxon>asterids</taxon>
        <taxon>Ericales</taxon>
        <taxon>Theaceae</taxon>
        <taxon>Camellia</taxon>
    </lineage>
</organism>
<proteinExistence type="predicted"/>
<evidence type="ECO:0000313" key="2">
    <source>
        <dbReference type="Proteomes" id="UP001060215"/>
    </source>
</evidence>
<reference evidence="1 2" key="1">
    <citation type="journal article" date="2022" name="Plant J.">
        <title>Chromosome-level genome of Camellia lanceoleosa provides a valuable resource for understanding genome evolution and self-incompatibility.</title>
        <authorList>
            <person name="Gong W."/>
            <person name="Xiao S."/>
            <person name="Wang L."/>
            <person name="Liao Z."/>
            <person name="Chang Y."/>
            <person name="Mo W."/>
            <person name="Hu G."/>
            <person name="Li W."/>
            <person name="Zhao G."/>
            <person name="Zhu H."/>
            <person name="Hu X."/>
            <person name="Ji K."/>
            <person name="Xiang X."/>
            <person name="Song Q."/>
            <person name="Yuan D."/>
            <person name="Jin S."/>
            <person name="Zhang L."/>
        </authorList>
    </citation>
    <scope>NUCLEOTIDE SEQUENCE [LARGE SCALE GENOMIC DNA]</scope>
    <source>
        <strain evidence="1">SQ_2022a</strain>
    </source>
</reference>
<dbReference type="Proteomes" id="UP001060215">
    <property type="component" value="Chromosome 13"/>
</dbReference>
<protein>
    <submittedName>
        <fullName evidence="1">Calmodulin-related protein</fullName>
    </submittedName>
</protein>
<keyword evidence="2" id="KW-1185">Reference proteome</keyword>
<gene>
    <name evidence="1" type="ORF">LOK49_LG12G01580</name>
</gene>
<evidence type="ECO:0000313" key="1">
    <source>
        <dbReference type="EMBL" id="KAI7990156.1"/>
    </source>
</evidence>